<gene>
    <name evidence="1" type="ORF">SDC9_62926</name>
</gene>
<evidence type="ECO:0000313" key="1">
    <source>
        <dbReference type="EMBL" id="MPM16545.1"/>
    </source>
</evidence>
<organism evidence="1">
    <name type="scientific">bioreactor metagenome</name>
    <dbReference type="NCBI Taxonomy" id="1076179"/>
    <lineage>
        <taxon>unclassified sequences</taxon>
        <taxon>metagenomes</taxon>
        <taxon>ecological metagenomes</taxon>
    </lineage>
</organism>
<proteinExistence type="predicted"/>
<name>A0A644XK42_9ZZZZ</name>
<reference evidence="1" key="1">
    <citation type="submission" date="2019-08" db="EMBL/GenBank/DDBJ databases">
        <authorList>
            <person name="Kucharzyk K."/>
            <person name="Murdoch R.W."/>
            <person name="Higgins S."/>
            <person name="Loffler F."/>
        </authorList>
    </citation>
    <scope>NUCLEOTIDE SEQUENCE</scope>
</reference>
<comment type="caution">
    <text evidence="1">The sequence shown here is derived from an EMBL/GenBank/DDBJ whole genome shotgun (WGS) entry which is preliminary data.</text>
</comment>
<protein>
    <submittedName>
        <fullName evidence="1">Uncharacterized protein</fullName>
    </submittedName>
</protein>
<sequence>MQRTSLSTHALVEFLKANRFQYFDVSLLLHHGLLATHTISFRKTHIWDEGIDNSTLKWLRDEFLEHYENAVWVIN</sequence>
<accession>A0A644XK42</accession>
<dbReference type="AlphaFoldDB" id="A0A644XK42"/>
<dbReference type="EMBL" id="VSSQ01002632">
    <property type="protein sequence ID" value="MPM16545.1"/>
    <property type="molecule type" value="Genomic_DNA"/>
</dbReference>